<dbReference type="GO" id="GO:0008616">
    <property type="term" value="P:tRNA queuosine(34) biosynthetic process"/>
    <property type="evidence" value="ECO:0007669"/>
    <property type="project" value="UniProtKB-KW"/>
</dbReference>
<dbReference type="GO" id="GO:0005524">
    <property type="term" value="F:ATP binding"/>
    <property type="evidence" value="ECO:0007669"/>
    <property type="project" value="UniProtKB-KW"/>
</dbReference>
<dbReference type="GO" id="GO:0046872">
    <property type="term" value="F:metal ion binding"/>
    <property type="evidence" value="ECO:0007669"/>
    <property type="project" value="UniProtKB-KW"/>
</dbReference>
<evidence type="ECO:0000256" key="7">
    <source>
        <dbReference type="ARBA" id="ARBA00022840"/>
    </source>
</evidence>
<dbReference type="EC" id="6.3.4.20" evidence="9"/>
<evidence type="ECO:0000256" key="10">
    <source>
        <dbReference type="ARBA" id="ARBA00047890"/>
    </source>
</evidence>
<comment type="pathway">
    <text evidence="1">Purine metabolism; 7-cyano-7-deazaguanine biosynthesis.</text>
</comment>
<comment type="catalytic activity">
    <reaction evidence="10">
        <text>7-carboxy-7-carbaguanine + NH4(+) + 2 ATP = 7-cyano-7-carbaguanine + 2 AMP + 2 diphosphate + 2 H(+)</text>
        <dbReference type="Rhea" id="RHEA:27982"/>
        <dbReference type="ChEBI" id="CHEBI:15378"/>
        <dbReference type="ChEBI" id="CHEBI:28938"/>
        <dbReference type="ChEBI" id="CHEBI:30616"/>
        <dbReference type="ChEBI" id="CHEBI:33019"/>
        <dbReference type="ChEBI" id="CHEBI:45075"/>
        <dbReference type="ChEBI" id="CHEBI:61036"/>
        <dbReference type="ChEBI" id="CHEBI:456215"/>
        <dbReference type="EC" id="6.3.4.20"/>
    </reaction>
</comment>
<comment type="similarity">
    <text evidence="8">Belongs to the QueC family.</text>
</comment>
<dbReference type="SUPFAM" id="SSF52402">
    <property type="entry name" value="Adenine nucleotide alpha hydrolases-like"/>
    <property type="match status" value="1"/>
</dbReference>
<dbReference type="InterPro" id="IPR018317">
    <property type="entry name" value="QueC"/>
</dbReference>
<evidence type="ECO:0000256" key="3">
    <source>
        <dbReference type="ARBA" id="ARBA00022723"/>
    </source>
</evidence>
<name>A0A7Y9WK77_9BURK</name>
<evidence type="ECO:0000256" key="5">
    <source>
        <dbReference type="ARBA" id="ARBA00022785"/>
    </source>
</evidence>
<keyword evidence="7" id="KW-0067">ATP-binding</keyword>
<dbReference type="EMBL" id="JACCAS010000001">
    <property type="protein sequence ID" value="NYH21751.1"/>
    <property type="molecule type" value="Genomic_DNA"/>
</dbReference>
<protein>
    <recommendedName>
        <fullName evidence="9">7-cyano-7-deazaguanine synthase</fullName>
        <ecNumber evidence="9">6.3.4.20</ecNumber>
    </recommendedName>
</protein>
<gene>
    <name evidence="11" type="ORF">GGD40_001230</name>
</gene>
<dbReference type="PANTHER" id="PTHR42914">
    <property type="entry name" value="7-CYANO-7-DEAZAGUANINE SYNTHASE"/>
    <property type="match status" value="1"/>
</dbReference>
<keyword evidence="4" id="KW-0547">Nucleotide-binding</keyword>
<dbReference type="Pfam" id="PF06508">
    <property type="entry name" value="QueC"/>
    <property type="match status" value="1"/>
</dbReference>
<evidence type="ECO:0000256" key="4">
    <source>
        <dbReference type="ARBA" id="ARBA00022741"/>
    </source>
</evidence>
<evidence type="ECO:0000256" key="9">
    <source>
        <dbReference type="ARBA" id="ARBA00039149"/>
    </source>
</evidence>
<keyword evidence="6" id="KW-0862">Zinc</keyword>
<evidence type="ECO:0000256" key="8">
    <source>
        <dbReference type="ARBA" id="ARBA00037993"/>
    </source>
</evidence>
<organism evidence="11 12">
    <name type="scientific">Paraburkholderia bryophila</name>
    <dbReference type="NCBI Taxonomy" id="420952"/>
    <lineage>
        <taxon>Bacteria</taxon>
        <taxon>Pseudomonadati</taxon>
        <taxon>Pseudomonadota</taxon>
        <taxon>Betaproteobacteria</taxon>
        <taxon>Burkholderiales</taxon>
        <taxon>Burkholderiaceae</taxon>
        <taxon>Paraburkholderia</taxon>
    </lineage>
</organism>
<evidence type="ECO:0000313" key="12">
    <source>
        <dbReference type="Proteomes" id="UP000540929"/>
    </source>
</evidence>
<dbReference type="AlphaFoldDB" id="A0A7Y9WK77"/>
<keyword evidence="3" id="KW-0479">Metal-binding</keyword>
<dbReference type="Gene3D" id="3.40.50.620">
    <property type="entry name" value="HUPs"/>
    <property type="match status" value="1"/>
</dbReference>
<proteinExistence type="inferred from homology"/>
<dbReference type="GO" id="GO:0016874">
    <property type="term" value="F:ligase activity"/>
    <property type="evidence" value="ECO:0007669"/>
    <property type="project" value="UniProtKB-KW"/>
</dbReference>
<reference evidence="11 12" key="1">
    <citation type="submission" date="2020-07" db="EMBL/GenBank/DDBJ databases">
        <title>Exploring microbial biodiversity for novel pathways involved in the catabolism of aromatic compounds derived from lignin.</title>
        <authorList>
            <person name="Elkins J."/>
        </authorList>
    </citation>
    <scope>NUCLEOTIDE SEQUENCE [LARGE SCALE GENOMIC DNA]</scope>
    <source>
        <strain evidence="11 12">H2C3C</strain>
    </source>
</reference>
<dbReference type="PANTHER" id="PTHR42914:SF1">
    <property type="entry name" value="7-CYANO-7-DEAZAGUANINE SYNTHASE"/>
    <property type="match status" value="1"/>
</dbReference>
<evidence type="ECO:0000256" key="6">
    <source>
        <dbReference type="ARBA" id="ARBA00022833"/>
    </source>
</evidence>
<evidence type="ECO:0000256" key="1">
    <source>
        <dbReference type="ARBA" id="ARBA00005061"/>
    </source>
</evidence>
<dbReference type="RefSeq" id="WP_257030361.1">
    <property type="nucleotide sequence ID" value="NZ_JACCAS010000001.1"/>
</dbReference>
<evidence type="ECO:0000313" key="11">
    <source>
        <dbReference type="EMBL" id="NYH21751.1"/>
    </source>
</evidence>
<keyword evidence="5" id="KW-0671">Queuosine biosynthesis</keyword>
<dbReference type="InterPro" id="IPR014729">
    <property type="entry name" value="Rossmann-like_a/b/a_fold"/>
</dbReference>
<keyword evidence="2 11" id="KW-0436">Ligase</keyword>
<comment type="caution">
    <text evidence="11">The sequence shown here is derived from an EMBL/GenBank/DDBJ whole genome shotgun (WGS) entry which is preliminary data.</text>
</comment>
<dbReference type="Proteomes" id="UP000540929">
    <property type="component" value="Unassembled WGS sequence"/>
</dbReference>
<sequence length="198" mass="20641">MRTALLLSGGMDSIAIAYWKKPEVAITVAYGQCAAQAEVRAAGAVCEALGIEHHVIEADLRALGSGDMAGQAASELAPVSEWWPFRNQMLVTLAAMKAVALNVNALLIGTLRTDGMHADGKPEFLAAMNAVLACQEGSIALAAPAIKLSGAELIKASGVPAEVLAWAHSCHVANEACGMCRGCAKHYEVLEELGVDPY</sequence>
<keyword evidence="12" id="KW-1185">Reference proteome</keyword>
<accession>A0A7Y9WK77</accession>
<evidence type="ECO:0000256" key="2">
    <source>
        <dbReference type="ARBA" id="ARBA00022598"/>
    </source>
</evidence>